<gene>
    <name evidence="2" type="ORF">SPI_07294</name>
</gene>
<name>A0A167QH05_9HYPO</name>
<dbReference type="AlphaFoldDB" id="A0A167QH05"/>
<proteinExistence type="predicted"/>
<organism evidence="2 3">
    <name type="scientific">Niveomyces insectorum RCEF 264</name>
    <dbReference type="NCBI Taxonomy" id="1081102"/>
    <lineage>
        <taxon>Eukaryota</taxon>
        <taxon>Fungi</taxon>
        <taxon>Dikarya</taxon>
        <taxon>Ascomycota</taxon>
        <taxon>Pezizomycotina</taxon>
        <taxon>Sordariomycetes</taxon>
        <taxon>Hypocreomycetidae</taxon>
        <taxon>Hypocreales</taxon>
        <taxon>Cordycipitaceae</taxon>
        <taxon>Niveomyces</taxon>
    </lineage>
</organism>
<evidence type="ECO:0000313" key="2">
    <source>
        <dbReference type="EMBL" id="OAA57635.1"/>
    </source>
</evidence>
<accession>A0A167QH05</accession>
<dbReference type="Proteomes" id="UP000076874">
    <property type="component" value="Unassembled WGS sequence"/>
</dbReference>
<comment type="caution">
    <text evidence="2">The sequence shown here is derived from an EMBL/GenBank/DDBJ whole genome shotgun (WGS) entry which is preliminary data.</text>
</comment>
<evidence type="ECO:0000313" key="3">
    <source>
        <dbReference type="Proteomes" id="UP000076874"/>
    </source>
</evidence>
<keyword evidence="3" id="KW-1185">Reference proteome</keyword>
<sequence>MEMNLAEGSSSTEALLQEAPTTTMASSTSVDDENARQPQTRINPLQKWRQWRQRQADRQHADAIAASTPPRIGDTPTTIEDATSAFLYAIHNASSAALGSAYTAKCRGYEAGAASVEARAAIAIATATAAYAVADAQDRKSPSPERTDLLTTTADRATLSAEAAYAAANARGTMSLSLTSIVGLFVSPFKSPPPEGIVPYCSMNYLVASITTAAVTSAAAVQCAVEAAVTTNKTTTVKATGVQVPYDAEDAARLYFAGRLARASASAASAAASAVRLTHPILSARAARAAGTAMAASSKATATRLTILAAFSQILNPSSLNRDPERMREWIAKLESFRSTTARFEYEESVRAATPYEVLDVALSTMNSVSSIGYKIRNGELTVAAADSASAPDISDESSSVTLGASTPRTDDEDMDNSNNYYV</sequence>
<feature type="region of interest" description="Disordered" evidence="1">
    <location>
        <begin position="1"/>
        <end position="78"/>
    </location>
</feature>
<feature type="compositionally biased region" description="Low complexity" evidence="1">
    <location>
        <begin position="388"/>
        <end position="400"/>
    </location>
</feature>
<reference evidence="2 3" key="1">
    <citation type="journal article" date="2016" name="Genome Biol. Evol.">
        <title>Divergent and convergent evolution of fungal pathogenicity.</title>
        <authorList>
            <person name="Shang Y."/>
            <person name="Xiao G."/>
            <person name="Zheng P."/>
            <person name="Cen K."/>
            <person name="Zhan S."/>
            <person name="Wang C."/>
        </authorList>
    </citation>
    <scope>NUCLEOTIDE SEQUENCE [LARGE SCALE GENOMIC DNA]</scope>
    <source>
        <strain evidence="2 3">RCEF 264</strain>
    </source>
</reference>
<feature type="compositionally biased region" description="Polar residues" evidence="1">
    <location>
        <begin position="7"/>
        <end position="29"/>
    </location>
</feature>
<evidence type="ECO:0000256" key="1">
    <source>
        <dbReference type="SAM" id="MobiDB-lite"/>
    </source>
</evidence>
<protein>
    <submittedName>
        <fullName evidence="2">Uncharacterized protein</fullName>
    </submittedName>
</protein>
<dbReference type="EMBL" id="AZHD01000014">
    <property type="protein sequence ID" value="OAA57635.1"/>
    <property type="molecule type" value="Genomic_DNA"/>
</dbReference>
<feature type="region of interest" description="Disordered" evidence="1">
    <location>
        <begin position="388"/>
        <end position="423"/>
    </location>
</feature>